<dbReference type="EC" id="1.6.99.3" evidence="9"/>
<dbReference type="GeneID" id="2845089"/>
<evidence type="ECO:0000256" key="3">
    <source>
        <dbReference type="ARBA" id="ARBA00022630"/>
    </source>
</evidence>
<dbReference type="EMBL" id="AE017261">
    <property type="protein sequence ID" value="AAT44064.1"/>
    <property type="molecule type" value="Genomic_DNA"/>
</dbReference>
<dbReference type="PANTHER" id="PTHR43429">
    <property type="entry name" value="PYRIDINE NUCLEOTIDE-DISULFIDE OXIDOREDUCTASE DOMAIN-CONTAINING"/>
    <property type="match status" value="1"/>
</dbReference>
<dbReference type="SUPFAM" id="SSF55424">
    <property type="entry name" value="FAD/NAD-linked reductases, dimerisation (C-terminal) domain"/>
    <property type="match status" value="1"/>
</dbReference>
<dbReference type="Proteomes" id="UP000000438">
    <property type="component" value="Chromosome"/>
</dbReference>
<dbReference type="GO" id="GO:0016491">
    <property type="term" value="F:oxidoreductase activity"/>
    <property type="evidence" value="ECO:0007669"/>
    <property type="project" value="UniProtKB-KW"/>
</dbReference>
<dbReference type="Pfam" id="PF02852">
    <property type="entry name" value="Pyr_redox_dim"/>
    <property type="match status" value="1"/>
</dbReference>
<feature type="domain" description="FAD/NAD(P)-binding" evidence="8">
    <location>
        <begin position="1"/>
        <end position="289"/>
    </location>
</feature>
<dbReference type="KEGG" id="pto:PTO1479"/>
<name>Q6KYY8_PICTO</name>
<sequence>MKILVIGGGAAGMSAASKARRMDRDADITVFEDGPFVSYAECGMPYYLAGYFNDYNDLLHYKIEEFTEKRGINVITNEKIKDVDVKNRIVYSKNRSYEYDKLVIASGASPRIPDEFKDYALSLRSMEDAIRLNDMLKRSRDITIVGAGVLGTELYSLLKKRHHVRLISKHDHVLPYFDDDMSDILKNICDDNIEYNSLPIEISYNGRYKIKTSLGSHESDLVIFATGIEPNTSFIKDGIKKDGYGRIIVDDYLMACDDVYAAGDAVTTKNIVTGLNDYFPLAQVANKMGRIIGVNLFGNRIKFPGSLGTTIINLNDYQVGYTGINERTARKLNIKYDRILIKGESRSKYLHGSDVYTKIIYSEDGRLIGAQVISRENGAWRLNVLATAIYSKMHIDDLFFNDLGYEPEYGPVWDPIVVAGSLGLDKLQGYGK</sequence>
<accession>Q6KYY8</accession>
<keyword evidence="3" id="KW-0285">Flavoprotein</keyword>
<dbReference type="InterPro" id="IPR023753">
    <property type="entry name" value="FAD/NAD-binding_dom"/>
</dbReference>
<evidence type="ECO:0000313" key="10">
    <source>
        <dbReference type="Proteomes" id="UP000000438"/>
    </source>
</evidence>
<reference evidence="9 10" key="1">
    <citation type="journal article" date="2004" name="Proc. Natl. Acad. Sci. U.S.A.">
        <title>Genome sequence of Picrophilus torridus and its implications for life around pH 0.</title>
        <authorList>
            <person name="Futterer O."/>
            <person name="Angelov A."/>
            <person name="Liesegang H."/>
            <person name="Gottschalk G."/>
            <person name="Schleper C."/>
            <person name="Schepers B."/>
            <person name="Dock C."/>
            <person name="Antranikian G."/>
            <person name="Liebl W."/>
        </authorList>
    </citation>
    <scope>NUCLEOTIDE SEQUENCE [LARGE SCALE GENOMIC DNA]</scope>
    <source>
        <strain evidence="10">ATCC 700027 / DSM 9790 / JCM 10055 / NBRC 100828</strain>
    </source>
</reference>
<evidence type="ECO:0000256" key="2">
    <source>
        <dbReference type="ARBA" id="ARBA00009130"/>
    </source>
</evidence>
<organism evidence="9 10">
    <name type="scientific">Picrophilus torridus (strain ATCC 700027 / DSM 9790 / JCM 10055 / NBRC 100828 / KAW 2/3)</name>
    <dbReference type="NCBI Taxonomy" id="1122961"/>
    <lineage>
        <taxon>Archaea</taxon>
        <taxon>Methanobacteriati</taxon>
        <taxon>Thermoplasmatota</taxon>
        <taxon>Thermoplasmata</taxon>
        <taxon>Thermoplasmatales</taxon>
        <taxon>Picrophilaceae</taxon>
        <taxon>Picrophilus</taxon>
    </lineage>
</organism>
<dbReference type="HOGENOM" id="CLU_003291_1_3_2"/>
<comment type="cofactor">
    <cofactor evidence="1">
        <name>FAD</name>
        <dbReference type="ChEBI" id="CHEBI:57692"/>
    </cofactor>
</comment>
<dbReference type="InterPro" id="IPR036188">
    <property type="entry name" value="FAD/NAD-bd_sf"/>
</dbReference>
<protein>
    <submittedName>
        <fullName evidence="9">NADH dehydrogenase</fullName>
        <ecNumber evidence="9">1.6.99.3</ecNumber>
    </submittedName>
</protein>
<proteinExistence type="inferred from homology"/>
<evidence type="ECO:0000256" key="1">
    <source>
        <dbReference type="ARBA" id="ARBA00001974"/>
    </source>
</evidence>
<evidence type="ECO:0000259" key="8">
    <source>
        <dbReference type="Pfam" id="PF07992"/>
    </source>
</evidence>
<dbReference type="PANTHER" id="PTHR43429:SF1">
    <property type="entry name" value="NAD(P)H SULFUR OXIDOREDUCTASE (COA-DEPENDENT)"/>
    <property type="match status" value="1"/>
</dbReference>
<keyword evidence="4" id="KW-0274">FAD</keyword>
<feature type="domain" description="Pyridine nucleotide-disulphide oxidoreductase dimerisation" evidence="7">
    <location>
        <begin position="316"/>
        <end position="410"/>
    </location>
</feature>
<evidence type="ECO:0000259" key="7">
    <source>
        <dbReference type="Pfam" id="PF02852"/>
    </source>
</evidence>
<dbReference type="eggNOG" id="arCOG01069">
    <property type="taxonomic scope" value="Archaea"/>
</dbReference>
<dbReference type="InterPro" id="IPR004099">
    <property type="entry name" value="Pyr_nucl-diS_OxRdtase_dimer"/>
</dbReference>
<gene>
    <name evidence="9" type="ordered locus">PTO1479</name>
</gene>
<dbReference type="PRINTS" id="PR00411">
    <property type="entry name" value="PNDRDTASEI"/>
</dbReference>
<dbReference type="PaxDb" id="263820-PTO1479"/>
<evidence type="ECO:0000256" key="5">
    <source>
        <dbReference type="ARBA" id="ARBA00023002"/>
    </source>
</evidence>
<keyword evidence="5 9" id="KW-0560">Oxidoreductase</keyword>
<dbReference type="InParanoid" id="Q6KYY8"/>
<dbReference type="PRINTS" id="PR00368">
    <property type="entry name" value="FADPNR"/>
</dbReference>
<evidence type="ECO:0000256" key="4">
    <source>
        <dbReference type="ARBA" id="ARBA00022827"/>
    </source>
</evidence>
<evidence type="ECO:0000256" key="6">
    <source>
        <dbReference type="ARBA" id="ARBA00023284"/>
    </source>
</evidence>
<keyword evidence="6" id="KW-0676">Redox-active center</keyword>
<dbReference type="InterPro" id="IPR016156">
    <property type="entry name" value="FAD/NAD-linked_Rdtase_dimer_sf"/>
</dbReference>
<dbReference type="SUPFAM" id="SSF51905">
    <property type="entry name" value="FAD/NAD(P)-binding domain"/>
    <property type="match status" value="2"/>
</dbReference>
<dbReference type="RefSeq" id="WP_011178280.1">
    <property type="nucleotide sequence ID" value="NC_005877.1"/>
</dbReference>
<dbReference type="InterPro" id="IPR050260">
    <property type="entry name" value="FAD-bd_OxRdtase"/>
</dbReference>
<comment type="similarity">
    <text evidence="2">Belongs to the class-III pyridine nucleotide-disulfide oxidoreductase family.</text>
</comment>
<dbReference type="Gene3D" id="3.50.50.60">
    <property type="entry name" value="FAD/NAD(P)-binding domain"/>
    <property type="match status" value="2"/>
</dbReference>
<dbReference type="STRING" id="263820.PTO1479"/>
<dbReference type="Pfam" id="PF07992">
    <property type="entry name" value="Pyr_redox_2"/>
    <property type="match status" value="1"/>
</dbReference>
<dbReference type="AlphaFoldDB" id="Q6KYY8"/>
<dbReference type="OrthoDB" id="27922at2157"/>
<evidence type="ECO:0000313" key="9">
    <source>
        <dbReference type="EMBL" id="AAT44064.1"/>
    </source>
</evidence>